<proteinExistence type="predicted"/>
<organism evidence="1 2">
    <name type="scientific">Streptomyces alanosinicus</name>
    <dbReference type="NCBI Taxonomy" id="68171"/>
    <lineage>
        <taxon>Bacteria</taxon>
        <taxon>Bacillati</taxon>
        <taxon>Actinomycetota</taxon>
        <taxon>Actinomycetes</taxon>
        <taxon>Kitasatosporales</taxon>
        <taxon>Streptomycetaceae</taxon>
        <taxon>Streptomyces</taxon>
    </lineage>
</organism>
<evidence type="ECO:0000313" key="2">
    <source>
        <dbReference type="Proteomes" id="UP000655443"/>
    </source>
</evidence>
<dbReference type="EMBL" id="BMVG01000006">
    <property type="protein sequence ID" value="GHE03917.1"/>
    <property type="molecule type" value="Genomic_DNA"/>
</dbReference>
<dbReference type="RefSeq" id="WP_229881594.1">
    <property type="nucleotide sequence ID" value="NZ_BMVG01000006.1"/>
</dbReference>
<keyword evidence="2" id="KW-1185">Reference proteome</keyword>
<dbReference type="Proteomes" id="UP000655443">
    <property type="component" value="Unassembled WGS sequence"/>
</dbReference>
<protein>
    <submittedName>
        <fullName evidence="1">Uncharacterized protein</fullName>
    </submittedName>
</protein>
<accession>A0A918YH73</accession>
<comment type="caution">
    <text evidence="1">The sequence shown here is derived from an EMBL/GenBank/DDBJ whole genome shotgun (WGS) entry which is preliminary data.</text>
</comment>
<evidence type="ECO:0000313" key="1">
    <source>
        <dbReference type="EMBL" id="GHE03917.1"/>
    </source>
</evidence>
<reference evidence="1" key="1">
    <citation type="journal article" date="2014" name="Int. J. Syst. Evol. Microbiol.">
        <title>Complete genome sequence of Corynebacterium casei LMG S-19264T (=DSM 44701T), isolated from a smear-ripened cheese.</title>
        <authorList>
            <consortium name="US DOE Joint Genome Institute (JGI-PGF)"/>
            <person name="Walter F."/>
            <person name="Albersmeier A."/>
            <person name="Kalinowski J."/>
            <person name="Ruckert C."/>
        </authorList>
    </citation>
    <scope>NUCLEOTIDE SEQUENCE</scope>
    <source>
        <strain evidence="1">JCM 4714</strain>
    </source>
</reference>
<reference evidence="1" key="2">
    <citation type="submission" date="2020-09" db="EMBL/GenBank/DDBJ databases">
        <authorList>
            <person name="Sun Q."/>
            <person name="Ohkuma M."/>
        </authorList>
    </citation>
    <scope>NUCLEOTIDE SEQUENCE</scope>
    <source>
        <strain evidence="1">JCM 4714</strain>
    </source>
</reference>
<name>A0A918YH73_9ACTN</name>
<dbReference type="AlphaFoldDB" id="A0A918YH73"/>
<gene>
    <name evidence="1" type="ORF">GCM10010339_33320</name>
</gene>
<sequence length="55" mass="6008">MFNTLIETSGEHRRELIALRTGVQQAGEVEFWDRIGHFGVAVTPLCHGPEAASDG</sequence>